<name>A0A481Z8G9_9VIRU</name>
<proteinExistence type="predicted"/>
<organism evidence="1">
    <name type="scientific">Pithovirus LCPAC302</name>
    <dbReference type="NCBI Taxonomy" id="2506593"/>
    <lineage>
        <taxon>Viruses</taxon>
        <taxon>Pithoviruses</taxon>
    </lineage>
</organism>
<evidence type="ECO:0000313" key="1">
    <source>
        <dbReference type="EMBL" id="QBK91440.1"/>
    </source>
</evidence>
<accession>A0A481Z8G9</accession>
<gene>
    <name evidence="1" type="ORF">LCPAC302_00600</name>
</gene>
<protein>
    <submittedName>
        <fullName evidence="1">Uncharacterized protein</fullName>
    </submittedName>
</protein>
<dbReference type="EMBL" id="MK500537">
    <property type="protein sequence ID" value="QBK91440.1"/>
    <property type="molecule type" value="Genomic_DNA"/>
</dbReference>
<sequence>MQFQVQKTITKRDAQQDLDNLDLFVGLHSPLTDPFNIFLRVADIKQGKELIYFYAYSIGKKKVVFWGVYDQSTDEFLVDNSCVFKLGDLSKMIDNWKKHHYEFYFSSVRNRRDRRIHQFSIYDDRISKLHLLDEFKKIYIQKLINEGIISGKSVPIDQEEYNKLMSDVGIAGLNAVSNSDYNPTIELILDEIDTKEDETPIRNFIENLRKIPKKSIRNNLSSLSNYQRNVLNHLLIHLFLMVFLDVDEYRVAKYIKFLQSDNQINDKSRVKKYIKGNFLYEWIIELAKILRIYDIDSFMYKVSNDILRIIEDKINMSTVGVIGGPLLSPNLNTLMENISSVFQNFVSKSEFTKISYTKNLKICPSSDECMMNNIEGCELYRHGDDIGSKYDFT</sequence>
<reference evidence="1" key="1">
    <citation type="journal article" date="2019" name="MBio">
        <title>Virus Genomes from Deep Sea Sediments Expand the Ocean Megavirome and Support Independent Origins of Viral Gigantism.</title>
        <authorList>
            <person name="Backstrom D."/>
            <person name="Yutin N."/>
            <person name="Jorgensen S.L."/>
            <person name="Dharamshi J."/>
            <person name="Homa F."/>
            <person name="Zaremba-Niedwiedzka K."/>
            <person name="Spang A."/>
            <person name="Wolf Y.I."/>
            <person name="Koonin E.V."/>
            <person name="Ettema T.J."/>
        </authorList>
    </citation>
    <scope>NUCLEOTIDE SEQUENCE</scope>
</reference>